<dbReference type="InterPro" id="IPR018303">
    <property type="entry name" value="ATPase_P-typ_P_site"/>
</dbReference>
<evidence type="ECO:0000256" key="1">
    <source>
        <dbReference type="ARBA" id="ARBA00004651"/>
    </source>
</evidence>
<dbReference type="InterPro" id="IPR027256">
    <property type="entry name" value="P-typ_ATPase_IB"/>
</dbReference>
<dbReference type="AlphaFoldDB" id="A0A6C2C9X1"/>
<dbReference type="InterPro" id="IPR059000">
    <property type="entry name" value="ATPase_P-type_domA"/>
</dbReference>
<dbReference type="CDD" id="cd07551">
    <property type="entry name" value="P-type_ATPase_HM_ZosA_PfeT-like"/>
    <property type="match status" value="1"/>
</dbReference>
<dbReference type="InterPro" id="IPR036412">
    <property type="entry name" value="HAD-like_sf"/>
</dbReference>
<dbReference type="InterPro" id="IPR008250">
    <property type="entry name" value="ATPase_P-typ_transduc_dom_A_sf"/>
</dbReference>
<evidence type="ECO:0000256" key="11">
    <source>
        <dbReference type="ARBA" id="ARBA00023136"/>
    </source>
</evidence>
<dbReference type="Gene3D" id="3.40.1110.10">
    <property type="entry name" value="Calcium-transporting ATPase, cytoplasmic domain N"/>
    <property type="match status" value="1"/>
</dbReference>
<dbReference type="PANTHER" id="PTHR43079:SF1">
    <property type="entry name" value="CADMIUM_ZINC-TRANSPORTING ATPASE HMA1, CHLOROPLASTIC-RELATED"/>
    <property type="match status" value="1"/>
</dbReference>
<dbReference type="NCBIfam" id="TIGR01494">
    <property type="entry name" value="ATPase_P-type"/>
    <property type="match status" value="1"/>
</dbReference>
<feature type="transmembrane region" description="Helical" evidence="12">
    <location>
        <begin position="240"/>
        <end position="259"/>
    </location>
</feature>
<dbReference type="Proteomes" id="UP000371977">
    <property type="component" value="Unassembled WGS sequence"/>
</dbReference>
<dbReference type="InterPro" id="IPR023298">
    <property type="entry name" value="ATPase_P-typ_TM_dom_sf"/>
</dbReference>
<evidence type="ECO:0000259" key="13">
    <source>
        <dbReference type="Pfam" id="PF00122"/>
    </source>
</evidence>
<accession>A0A6C2C9X1</accession>
<dbReference type="GO" id="GO:0019829">
    <property type="term" value="F:ATPase-coupled monoatomic cation transmembrane transporter activity"/>
    <property type="evidence" value="ECO:0007669"/>
    <property type="project" value="InterPro"/>
</dbReference>
<keyword evidence="12" id="KW-1003">Cell membrane</keyword>
<dbReference type="SFLD" id="SFLDG00002">
    <property type="entry name" value="C1.7:_P-type_atpase_like"/>
    <property type="match status" value="1"/>
</dbReference>
<feature type="transmembrane region" description="Helical" evidence="12">
    <location>
        <begin position="568"/>
        <end position="588"/>
    </location>
</feature>
<protein>
    <submittedName>
        <fullName evidence="14">Heavy metal translocating P-type ATPase</fullName>
    </submittedName>
</protein>
<evidence type="ECO:0000256" key="9">
    <source>
        <dbReference type="ARBA" id="ARBA00022989"/>
    </source>
</evidence>
<keyword evidence="5 12" id="KW-0547">Nucleotide-binding</keyword>
<dbReference type="SFLD" id="SFLDF00027">
    <property type="entry name" value="p-type_atpase"/>
    <property type="match status" value="1"/>
</dbReference>
<dbReference type="InterPro" id="IPR051949">
    <property type="entry name" value="Cation_Transport_ATPase"/>
</dbReference>
<keyword evidence="11 12" id="KW-0472">Membrane</keyword>
<feature type="transmembrane region" description="Helical" evidence="12">
    <location>
        <begin position="7"/>
        <end position="24"/>
    </location>
</feature>
<keyword evidence="15" id="KW-1185">Reference proteome</keyword>
<feature type="domain" description="P-type ATPase A" evidence="13">
    <location>
        <begin position="122"/>
        <end position="219"/>
    </location>
</feature>
<feature type="transmembrane region" description="Helical" evidence="12">
    <location>
        <begin position="271"/>
        <end position="294"/>
    </location>
</feature>
<dbReference type="SFLD" id="SFLDS00003">
    <property type="entry name" value="Haloacid_Dehalogenase"/>
    <property type="match status" value="1"/>
</dbReference>
<dbReference type="PROSITE" id="PS00154">
    <property type="entry name" value="ATPASE_E1_E2"/>
    <property type="match status" value="1"/>
</dbReference>
<dbReference type="InterPro" id="IPR044492">
    <property type="entry name" value="P_typ_ATPase_HD_dom"/>
</dbReference>
<dbReference type="OrthoDB" id="9813266at2"/>
<dbReference type="GO" id="GO:0016887">
    <property type="term" value="F:ATP hydrolysis activity"/>
    <property type="evidence" value="ECO:0007669"/>
    <property type="project" value="InterPro"/>
</dbReference>
<dbReference type="NCBIfam" id="TIGR01525">
    <property type="entry name" value="ATPase-IB_hvy"/>
    <property type="match status" value="1"/>
</dbReference>
<comment type="caution">
    <text evidence="14">The sequence shown here is derived from an EMBL/GenBank/DDBJ whole genome shotgun (WGS) entry which is preliminary data.</text>
</comment>
<dbReference type="SUPFAM" id="SSF81653">
    <property type="entry name" value="Calcium ATPase, transduction domain A"/>
    <property type="match status" value="1"/>
</dbReference>
<name>A0A6C2C9X1_9LACO</name>
<comment type="similarity">
    <text evidence="2 12">Belongs to the cation transport ATPase (P-type) (TC 3.A.3) family. Type IB subfamily.</text>
</comment>
<dbReference type="FunFam" id="2.70.150.10:FF:000002">
    <property type="entry name" value="Copper-transporting ATPase 1, putative"/>
    <property type="match status" value="1"/>
</dbReference>
<evidence type="ECO:0000256" key="5">
    <source>
        <dbReference type="ARBA" id="ARBA00022741"/>
    </source>
</evidence>
<keyword evidence="6 12" id="KW-0067">ATP-binding</keyword>
<dbReference type="Pfam" id="PF00122">
    <property type="entry name" value="E1-E2_ATPase"/>
    <property type="match status" value="1"/>
</dbReference>
<evidence type="ECO:0000256" key="10">
    <source>
        <dbReference type="ARBA" id="ARBA00023065"/>
    </source>
</evidence>
<keyword evidence="8" id="KW-1278">Translocase</keyword>
<keyword evidence="4 12" id="KW-0479">Metal-binding</keyword>
<dbReference type="GO" id="GO:0005524">
    <property type="term" value="F:ATP binding"/>
    <property type="evidence" value="ECO:0007669"/>
    <property type="project" value="UniProtKB-UniRule"/>
</dbReference>
<keyword evidence="10" id="KW-0813">Transport</keyword>
<dbReference type="InterPro" id="IPR023299">
    <property type="entry name" value="ATPase_P-typ_cyto_dom_N"/>
</dbReference>
<dbReference type="EMBL" id="SDGZ01000004">
    <property type="protein sequence ID" value="TYC50838.1"/>
    <property type="molecule type" value="Genomic_DNA"/>
</dbReference>
<sequence length="621" mass="67106">MRRTVKLYLAGLGLFLIGFSISLIKGDSLYINMLFLLATILAGYHIILEGIADTYFDTKKRRTFTPNIHLLMSLGAIGAIIIGRFEEAALLVLIFAGAHFLEDYTEGKSKREIKALLALNPVEARKVLPDGRILELPVEDVAIGDQLQVQNGAQVPIDGTVASGTAIIDESAISGESIPREKQPGDEVFAGTINGNSTFIMTATQLSKDTVFSKILQLVNSSQNDLTKTASKIKQLEPKYVTLVLISFPLVVLAGPMLLGWSWTTTFYRSIIFLISASPCALAASAVPATLSALSNLAKQNVLFKGGSFLANLSGLKAIAFDKTGTLTKGQPEVTDFYIQADLDKDELGQIILTMENQANHPLASAIVRYLDDRQLVELEIKSELGKGISSDFRGHHYQIGKPSLFENVEPSIIAQRTSLSASGKIVIYVARDKQVIGYLGLMDVPNQAAVETVSYLAEQNIRTIMVTGDAKLTGEAVAKLVGVEEVIADVLPEEKQAIVQNLQAKYGLVGMVGDGVNDAPALVKADIGIAMGDGTDVAIDVADVVLMKNDLKKLTYAHRVSKRLNRIVWQNVIFSMLIVLTLVVLNFMGISSITFGVFAHEGSTILVILNGLRLLKTSSN</sequence>
<keyword evidence="9 12" id="KW-1133">Transmembrane helix</keyword>
<gene>
    <name evidence="14" type="ORF">ESZ50_01065</name>
</gene>
<dbReference type="GO" id="GO:0046872">
    <property type="term" value="F:metal ion binding"/>
    <property type="evidence" value="ECO:0007669"/>
    <property type="project" value="UniProtKB-KW"/>
</dbReference>
<dbReference type="Pfam" id="PF00702">
    <property type="entry name" value="Hydrolase"/>
    <property type="match status" value="1"/>
</dbReference>
<evidence type="ECO:0000256" key="12">
    <source>
        <dbReference type="RuleBase" id="RU362081"/>
    </source>
</evidence>
<evidence type="ECO:0000256" key="6">
    <source>
        <dbReference type="ARBA" id="ARBA00022840"/>
    </source>
</evidence>
<dbReference type="PRINTS" id="PR00941">
    <property type="entry name" value="CDATPASE"/>
</dbReference>
<dbReference type="Gene3D" id="2.70.150.10">
    <property type="entry name" value="Calcium-transporting ATPase, cytoplasmic transduction domain A"/>
    <property type="match status" value="1"/>
</dbReference>
<evidence type="ECO:0000256" key="7">
    <source>
        <dbReference type="ARBA" id="ARBA00022842"/>
    </source>
</evidence>
<feature type="transmembrane region" description="Helical" evidence="12">
    <location>
        <begin position="30"/>
        <end position="52"/>
    </location>
</feature>
<dbReference type="InterPro" id="IPR023214">
    <property type="entry name" value="HAD_sf"/>
</dbReference>
<dbReference type="PANTHER" id="PTHR43079">
    <property type="entry name" value="PROBABLE CADMIUM/ZINC-TRANSPORTING ATPASE HMA1"/>
    <property type="match status" value="1"/>
</dbReference>
<keyword evidence="7" id="KW-0460">Magnesium</keyword>
<evidence type="ECO:0000256" key="2">
    <source>
        <dbReference type="ARBA" id="ARBA00006024"/>
    </source>
</evidence>
<dbReference type="PRINTS" id="PR00119">
    <property type="entry name" value="CATATPASE"/>
</dbReference>
<feature type="transmembrane region" description="Helical" evidence="12">
    <location>
        <begin position="594"/>
        <end position="616"/>
    </location>
</feature>
<dbReference type="GO" id="GO:0005886">
    <property type="term" value="C:plasma membrane"/>
    <property type="evidence" value="ECO:0007669"/>
    <property type="project" value="UniProtKB-SubCell"/>
</dbReference>
<evidence type="ECO:0000313" key="15">
    <source>
        <dbReference type="Proteomes" id="UP000371977"/>
    </source>
</evidence>
<evidence type="ECO:0000256" key="3">
    <source>
        <dbReference type="ARBA" id="ARBA00022692"/>
    </source>
</evidence>
<proteinExistence type="inferred from homology"/>
<keyword evidence="10" id="KW-0406">Ion transport</keyword>
<dbReference type="RefSeq" id="WP_148621748.1">
    <property type="nucleotide sequence ID" value="NZ_SDGZ01000004.1"/>
</dbReference>
<dbReference type="SUPFAM" id="SSF81660">
    <property type="entry name" value="Metal cation-transporting ATPase, ATP-binding domain N"/>
    <property type="match status" value="1"/>
</dbReference>
<dbReference type="Gene3D" id="3.40.50.1000">
    <property type="entry name" value="HAD superfamily/HAD-like"/>
    <property type="match status" value="1"/>
</dbReference>
<evidence type="ECO:0000313" key="14">
    <source>
        <dbReference type="EMBL" id="TYC50838.1"/>
    </source>
</evidence>
<keyword evidence="3 12" id="KW-0812">Transmembrane</keyword>
<comment type="subcellular location">
    <subcellularLocation>
        <location evidence="1">Cell membrane</location>
        <topology evidence="1">Multi-pass membrane protein</topology>
    </subcellularLocation>
</comment>
<evidence type="ECO:0000256" key="8">
    <source>
        <dbReference type="ARBA" id="ARBA00022967"/>
    </source>
</evidence>
<evidence type="ECO:0000256" key="4">
    <source>
        <dbReference type="ARBA" id="ARBA00022723"/>
    </source>
</evidence>
<organism evidence="14 15">
    <name type="scientific">Weissella muntiaci</name>
    <dbReference type="NCBI Taxonomy" id="2508881"/>
    <lineage>
        <taxon>Bacteria</taxon>
        <taxon>Bacillati</taxon>
        <taxon>Bacillota</taxon>
        <taxon>Bacilli</taxon>
        <taxon>Lactobacillales</taxon>
        <taxon>Lactobacillaceae</taxon>
        <taxon>Weissella</taxon>
    </lineage>
</organism>
<dbReference type="SUPFAM" id="SSF81665">
    <property type="entry name" value="Calcium ATPase, transmembrane domain M"/>
    <property type="match status" value="1"/>
</dbReference>
<dbReference type="SUPFAM" id="SSF56784">
    <property type="entry name" value="HAD-like"/>
    <property type="match status" value="1"/>
</dbReference>
<reference evidence="14 15" key="1">
    <citation type="submission" date="2019-01" db="EMBL/GenBank/DDBJ databases">
        <title>Weissella sp. nov., a novel lactic acid bacterium isolated from animal feces.</title>
        <authorList>
            <person name="Wang L.-T."/>
        </authorList>
    </citation>
    <scope>NUCLEOTIDE SEQUENCE [LARGE SCALE GENOMIC DNA]</scope>
    <source>
        <strain evidence="14 15">8H-2</strain>
    </source>
</reference>
<dbReference type="InterPro" id="IPR001757">
    <property type="entry name" value="P_typ_ATPase"/>
</dbReference>